<protein>
    <recommendedName>
        <fullName evidence="7">Putative N-acetylmannosamine-6-phosphate 2-epimerase</fullName>
        <ecNumber evidence="7">5.1.3.9</ecNumber>
    </recommendedName>
    <alternativeName>
        <fullName evidence="7">ManNAc-6-P epimerase</fullName>
    </alternativeName>
</protein>
<dbReference type="NCBIfam" id="NF002231">
    <property type="entry name" value="PRK01130.1"/>
    <property type="match status" value="1"/>
</dbReference>
<dbReference type="InterPro" id="IPR011060">
    <property type="entry name" value="RibuloseP-bd_barrel"/>
</dbReference>
<sequence>MAQFAALIQQLHHGLIVSCQAPSDSPLHDPQVMAAMAAAAVQRGAVAVRIDSPQHVAAVRQRVDAPIIGLWKQQIPGCEVYITPDFAAAAAIAAAGADIIAVDATQRPRPGGETAAGLIERIQRDLGKPVMADVDSLESALAVMGGDRSGADLVGTTLYGYTAETRHLQPPGFELVSELVQQLEVPIICEGGVASPTMARRALELGADAVVVGTAITGIDLLVQAYCAGLQG</sequence>
<gene>
    <name evidence="7" type="primary">nanE</name>
    <name evidence="8" type="ORF">KME07_13235</name>
</gene>
<dbReference type="SUPFAM" id="SSF51366">
    <property type="entry name" value="Ribulose-phoshate binding barrel"/>
    <property type="match status" value="1"/>
</dbReference>
<keyword evidence="5 7" id="KW-0413">Isomerase</keyword>
<evidence type="ECO:0000313" key="9">
    <source>
        <dbReference type="Proteomes" id="UP000707356"/>
    </source>
</evidence>
<dbReference type="GO" id="GO:0005975">
    <property type="term" value="P:carbohydrate metabolic process"/>
    <property type="evidence" value="ECO:0007669"/>
    <property type="project" value="UniProtKB-UniRule"/>
</dbReference>
<reference evidence="8" key="2">
    <citation type="journal article" date="2022" name="Microbiol. Resour. Announc.">
        <title>Metagenome Sequencing to Explore Phylogenomics of Terrestrial Cyanobacteria.</title>
        <authorList>
            <person name="Ward R.D."/>
            <person name="Stajich J.E."/>
            <person name="Johansen J.R."/>
            <person name="Huntemann M."/>
            <person name="Clum A."/>
            <person name="Foster B."/>
            <person name="Foster B."/>
            <person name="Roux S."/>
            <person name="Palaniappan K."/>
            <person name="Varghese N."/>
            <person name="Mukherjee S."/>
            <person name="Reddy T.B.K."/>
            <person name="Daum C."/>
            <person name="Copeland A."/>
            <person name="Chen I.A."/>
            <person name="Ivanova N.N."/>
            <person name="Kyrpides N.C."/>
            <person name="Shapiro N."/>
            <person name="Eloe-Fadrosh E.A."/>
            <person name="Pietrasiak N."/>
        </authorList>
    </citation>
    <scope>NUCLEOTIDE SEQUENCE</scope>
    <source>
        <strain evidence="8">GSE-TBD4-15B</strain>
    </source>
</reference>
<evidence type="ECO:0000256" key="2">
    <source>
        <dbReference type="ARBA" id="ARBA00002147"/>
    </source>
</evidence>
<dbReference type="Proteomes" id="UP000707356">
    <property type="component" value="Unassembled WGS sequence"/>
</dbReference>
<dbReference type="GO" id="GO:0006053">
    <property type="term" value="P:N-acetylmannosamine catabolic process"/>
    <property type="evidence" value="ECO:0007669"/>
    <property type="project" value="TreeGrafter"/>
</dbReference>
<dbReference type="PANTHER" id="PTHR36204">
    <property type="entry name" value="N-ACETYLMANNOSAMINE-6-PHOSPHATE 2-EPIMERASE-RELATED"/>
    <property type="match status" value="1"/>
</dbReference>
<reference evidence="8" key="1">
    <citation type="submission" date="2021-05" db="EMBL/GenBank/DDBJ databases">
        <authorList>
            <person name="Pietrasiak N."/>
            <person name="Ward R."/>
            <person name="Stajich J.E."/>
            <person name="Kurbessoian T."/>
        </authorList>
    </citation>
    <scope>NUCLEOTIDE SEQUENCE</scope>
    <source>
        <strain evidence="8">GSE-TBD4-15B</strain>
    </source>
</reference>
<dbReference type="CDD" id="cd04729">
    <property type="entry name" value="NanE"/>
    <property type="match status" value="1"/>
</dbReference>
<dbReference type="InterPro" id="IPR013785">
    <property type="entry name" value="Aldolase_TIM"/>
</dbReference>
<organism evidence="8 9">
    <name type="scientific">Pegethrix bostrychoides GSE-TBD4-15B</name>
    <dbReference type="NCBI Taxonomy" id="2839662"/>
    <lineage>
        <taxon>Bacteria</taxon>
        <taxon>Bacillati</taxon>
        <taxon>Cyanobacteriota</taxon>
        <taxon>Cyanophyceae</taxon>
        <taxon>Oculatellales</taxon>
        <taxon>Oculatellaceae</taxon>
        <taxon>Pegethrix</taxon>
    </lineage>
</organism>
<dbReference type="HAMAP" id="MF_01235">
    <property type="entry name" value="ManNAc6P_epimer"/>
    <property type="match status" value="1"/>
</dbReference>
<dbReference type="Gene3D" id="3.20.20.70">
    <property type="entry name" value="Aldolase class I"/>
    <property type="match status" value="1"/>
</dbReference>
<accession>A0A951U6B4</accession>
<dbReference type="EC" id="5.1.3.9" evidence="7"/>
<keyword evidence="6 7" id="KW-0119">Carbohydrate metabolism</keyword>
<comment type="similarity">
    <text evidence="4 7">Belongs to the NanE family.</text>
</comment>
<dbReference type="PANTHER" id="PTHR36204:SF1">
    <property type="entry name" value="N-ACETYLMANNOSAMINE-6-PHOSPHATE 2-EPIMERASE-RELATED"/>
    <property type="match status" value="1"/>
</dbReference>
<dbReference type="AlphaFoldDB" id="A0A951U6B4"/>
<evidence type="ECO:0000256" key="5">
    <source>
        <dbReference type="ARBA" id="ARBA00023235"/>
    </source>
</evidence>
<evidence type="ECO:0000256" key="1">
    <source>
        <dbReference type="ARBA" id="ARBA00000056"/>
    </source>
</evidence>
<name>A0A951U6B4_9CYAN</name>
<dbReference type="GO" id="GO:0047465">
    <property type="term" value="F:N-acylglucosamine-6-phosphate 2-epimerase activity"/>
    <property type="evidence" value="ECO:0007669"/>
    <property type="project" value="UniProtKB-EC"/>
</dbReference>
<evidence type="ECO:0000313" key="8">
    <source>
        <dbReference type="EMBL" id="MBW4466382.1"/>
    </source>
</evidence>
<evidence type="ECO:0000256" key="7">
    <source>
        <dbReference type="HAMAP-Rule" id="MF_01235"/>
    </source>
</evidence>
<comment type="caution">
    <text evidence="8">The sequence shown here is derived from an EMBL/GenBank/DDBJ whole genome shotgun (WGS) entry which is preliminary data.</text>
</comment>
<proteinExistence type="inferred from homology"/>
<comment type="function">
    <text evidence="2 7">Converts N-acetylmannosamine-6-phosphate (ManNAc-6-P) to N-acetylglucosamine-6-phosphate (GlcNAc-6-P).</text>
</comment>
<dbReference type="GO" id="GO:0005829">
    <property type="term" value="C:cytosol"/>
    <property type="evidence" value="ECO:0007669"/>
    <property type="project" value="TreeGrafter"/>
</dbReference>
<dbReference type="GO" id="GO:0019262">
    <property type="term" value="P:N-acetylneuraminate catabolic process"/>
    <property type="evidence" value="ECO:0007669"/>
    <property type="project" value="UniProtKB-UniRule"/>
</dbReference>
<evidence type="ECO:0000256" key="4">
    <source>
        <dbReference type="ARBA" id="ARBA00007439"/>
    </source>
</evidence>
<comment type="catalytic activity">
    <reaction evidence="1 7">
        <text>an N-acyl-D-glucosamine 6-phosphate = an N-acyl-D-mannosamine 6-phosphate</text>
        <dbReference type="Rhea" id="RHEA:23932"/>
        <dbReference type="ChEBI" id="CHEBI:57599"/>
        <dbReference type="ChEBI" id="CHEBI:57666"/>
        <dbReference type="EC" id="5.1.3.9"/>
    </reaction>
</comment>
<evidence type="ECO:0000256" key="3">
    <source>
        <dbReference type="ARBA" id="ARBA00005081"/>
    </source>
</evidence>
<dbReference type="InterPro" id="IPR007260">
    <property type="entry name" value="NanE"/>
</dbReference>
<dbReference type="Pfam" id="PF04131">
    <property type="entry name" value="NanE"/>
    <property type="match status" value="1"/>
</dbReference>
<dbReference type="EMBL" id="JAHHHV010000067">
    <property type="protein sequence ID" value="MBW4466382.1"/>
    <property type="molecule type" value="Genomic_DNA"/>
</dbReference>
<comment type="pathway">
    <text evidence="3 7">Amino-sugar metabolism; N-acetylneuraminate degradation; D-fructose 6-phosphate from N-acetylneuraminate: step 3/5.</text>
</comment>
<evidence type="ECO:0000256" key="6">
    <source>
        <dbReference type="ARBA" id="ARBA00023277"/>
    </source>
</evidence>